<evidence type="ECO:0000259" key="1">
    <source>
        <dbReference type="Pfam" id="PF13173"/>
    </source>
</evidence>
<proteinExistence type="predicted"/>
<dbReference type="PANTHER" id="PTHR33295">
    <property type="entry name" value="ATPASE"/>
    <property type="match status" value="1"/>
</dbReference>
<sequence>MIEQSKMIEQPKLRELHRDSLEKVWVNKANKGVKDSMEKQNRIERPQYLQELGKYRDTPLVKILAGIRRCGKSTILEMLKEELIRSGISEDHIISLRYTSQELEENMSSKAMYQGIKKHIKDKDRYYLLLDEVQEVTGWEKAVNSLLEDANTDIYVTGSNSKLMSGEISDYLTGRYISIPVYTLSFSEYLRFKEGDSCSKKELLQEYIRMGGFPIVARSNFDERSAYQIVEGIYNSVINSDITRRYKIVNLDLFQRVVKFVVENVGKTFSANAIAKFLKSEGRSLSIESIYNYLSYLEKAFVIYRCPRYDLQGKSVLKTQEKFYLADSSLKYCMMGFNPKSVASMLENLVYFELKRRGYEVYIGKNETKEIDFVAVRRDERIYVQVCRNLPEDSDWELANLLEIKDHYPKYVVTLDDLAGGNVNGVKLVHMADFLLSQEY</sequence>
<dbReference type="STRING" id="585501.HMPREF6123_2317"/>
<dbReference type="AlphaFoldDB" id="C2L0P8"/>
<dbReference type="PANTHER" id="PTHR33295:SF20">
    <property type="entry name" value="ATPASE"/>
    <property type="match status" value="1"/>
</dbReference>
<evidence type="ECO:0008006" key="5">
    <source>
        <dbReference type="Google" id="ProtNLM"/>
    </source>
</evidence>
<comment type="caution">
    <text evidence="3">The sequence shown here is derived from an EMBL/GenBank/DDBJ whole genome shotgun (WGS) entry which is preliminary data.</text>
</comment>
<evidence type="ECO:0000259" key="2">
    <source>
        <dbReference type="Pfam" id="PF13635"/>
    </source>
</evidence>
<dbReference type="InterPro" id="IPR041682">
    <property type="entry name" value="AAA_14"/>
</dbReference>
<feature type="domain" description="AAA" evidence="1">
    <location>
        <begin position="61"/>
        <end position="190"/>
    </location>
</feature>
<dbReference type="InParanoid" id="C2L0P8"/>
<dbReference type="HOGENOM" id="CLU_041527_1_1_9"/>
<feature type="domain" description="DUF4143" evidence="2">
    <location>
        <begin position="240"/>
        <end position="387"/>
    </location>
</feature>
<gene>
    <name evidence="3" type="ORF">HMPREF6123_2317</name>
</gene>
<name>C2L0P8_9FIRM</name>
<dbReference type="Pfam" id="PF13635">
    <property type="entry name" value="DUF4143"/>
    <property type="match status" value="1"/>
</dbReference>
<accession>C2L0P8</accession>
<dbReference type="SUPFAM" id="SSF52540">
    <property type="entry name" value="P-loop containing nucleoside triphosphate hydrolases"/>
    <property type="match status" value="1"/>
</dbReference>
<reference evidence="3 4" key="1">
    <citation type="submission" date="2009-04" db="EMBL/GenBank/DDBJ databases">
        <authorList>
            <person name="Qin X."/>
            <person name="Bachman B."/>
            <person name="Battles P."/>
            <person name="Bell A."/>
            <person name="Bess C."/>
            <person name="Bickham C."/>
            <person name="Chaboub L."/>
            <person name="Chen D."/>
            <person name="Coyle M."/>
            <person name="Deiros D.R."/>
            <person name="Dinh H."/>
            <person name="Forbes L."/>
            <person name="Fowler G."/>
            <person name="Francisco L."/>
            <person name="Fu Q."/>
            <person name="Gubbala S."/>
            <person name="Hale W."/>
            <person name="Han Y."/>
            <person name="Hemphill L."/>
            <person name="Highlander S.K."/>
            <person name="Hirani K."/>
            <person name="Hogues M."/>
            <person name="Jackson L."/>
            <person name="Jakkamsetti A."/>
            <person name="Javaid M."/>
            <person name="Jiang H."/>
            <person name="Korchina V."/>
            <person name="Kovar C."/>
            <person name="Lara F."/>
            <person name="Lee S."/>
            <person name="Mata R."/>
            <person name="Mathew T."/>
            <person name="Moen C."/>
            <person name="Morales K."/>
            <person name="Munidasa M."/>
            <person name="Nazareth L."/>
            <person name="Ngo R."/>
            <person name="Nguyen L."/>
            <person name="Okwuonu G."/>
            <person name="Ongeri F."/>
            <person name="Patil S."/>
            <person name="Petrosino J."/>
            <person name="Pham C."/>
            <person name="Pham P."/>
            <person name="Pu L.-L."/>
            <person name="Puazo M."/>
            <person name="Raj R."/>
            <person name="Reid J."/>
            <person name="Rouhana J."/>
            <person name="Saada N."/>
            <person name="Shang Y."/>
            <person name="Simmons D."/>
            <person name="Thornton R."/>
            <person name="Warren J."/>
            <person name="Weissenberger G."/>
            <person name="Zhang J."/>
            <person name="Zhang L."/>
            <person name="Zhou C."/>
            <person name="Zhu D."/>
            <person name="Muzny D."/>
            <person name="Worley K."/>
            <person name="Gibbs R."/>
        </authorList>
    </citation>
    <scope>NUCLEOTIDE SEQUENCE [LARGE SCALE GENOMIC DNA]</scope>
    <source>
        <strain evidence="3 4">F0268</strain>
    </source>
</reference>
<dbReference type="InterPro" id="IPR027417">
    <property type="entry name" value="P-loop_NTPase"/>
</dbReference>
<evidence type="ECO:0000313" key="4">
    <source>
        <dbReference type="Proteomes" id="UP000004121"/>
    </source>
</evidence>
<dbReference type="Pfam" id="PF13173">
    <property type="entry name" value="AAA_14"/>
    <property type="match status" value="1"/>
</dbReference>
<dbReference type="eggNOG" id="COG1373">
    <property type="taxonomic scope" value="Bacteria"/>
</dbReference>
<keyword evidence="4" id="KW-1185">Reference proteome</keyword>
<protein>
    <recommendedName>
        <fullName evidence="5">AAA+ ATPase domain-containing protein</fullName>
    </recommendedName>
</protein>
<dbReference type="EMBL" id="ACKX01000216">
    <property type="protein sequence ID" value="EEJ50390.1"/>
    <property type="molecule type" value="Genomic_DNA"/>
</dbReference>
<dbReference type="Proteomes" id="UP000004121">
    <property type="component" value="Unassembled WGS sequence"/>
</dbReference>
<organism evidence="3 4">
    <name type="scientific">Oribacterium sinus F0268</name>
    <dbReference type="NCBI Taxonomy" id="585501"/>
    <lineage>
        <taxon>Bacteria</taxon>
        <taxon>Bacillati</taxon>
        <taxon>Bacillota</taxon>
        <taxon>Clostridia</taxon>
        <taxon>Lachnospirales</taxon>
        <taxon>Lachnospiraceae</taxon>
        <taxon>Oribacterium</taxon>
    </lineage>
</organism>
<evidence type="ECO:0000313" key="3">
    <source>
        <dbReference type="EMBL" id="EEJ50390.1"/>
    </source>
</evidence>
<dbReference type="InterPro" id="IPR025420">
    <property type="entry name" value="DUF4143"/>
</dbReference>